<dbReference type="EMBL" id="CYGX02000099">
    <property type="protein sequence ID" value="SIT48373.1"/>
    <property type="molecule type" value="Genomic_DNA"/>
</dbReference>
<feature type="compositionally biased region" description="Low complexity" evidence="1">
    <location>
        <begin position="49"/>
        <end position="59"/>
    </location>
</feature>
<sequence>MGCCRGRLYQIDASIDAGYDTAREDRILQARAAELQFKTLIHRGTDMPISSVSSSSNISTDLTATSTGEESSSNPNSPSSLCTSGQLAGLKPRVQNNIGANAHRDLSSSQGTSAIKDVRSPVPDQKTLLARYGTVGQKKARTADEMDSADAAAVEEAIARSLQEKAFGILVKPEPQAIQSNTTHTSNPTNNAVVNQADRNEEPSEVSNDNREQQMLGFADLNNAFRAHLTKHDLQVISNPGTGNNCAIYALVQHLRPDLNDSNLDNEVNELRREYDVKNPSDSNDMMLHLDTGVGGAAKTLTRLVNDRYNVNIQVGIVEAGLDAEYPVTSKETISASGASAPFTHHVVIWDQQGHYEAVTARRPSTEETAQSNRTDV</sequence>
<name>A0A1N7SLT1_9BURK</name>
<evidence type="ECO:0000313" key="2">
    <source>
        <dbReference type="EMBL" id="SIT48373.1"/>
    </source>
</evidence>
<protein>
    <recommendedName>
        <fullName evidence="4">OTU domain-containing protein</fullName>
    </recommendedName>
</protein>
<evidence type="ECO:0000313" key="3">
    <source>
        <dbReference type="Proteomes" id="UP000187012"/>
    </source>
</evidence>
<reference evidence="2 3" key="1">
    <citation type="submission" date="2016-12" db="EMBL/GenBank/DDBJ databases">
        <authorList>
            <person name="Song W.-J."/>
            <person name="Kurnit D.M."/>
        </authorList>
    </citation>
    <scope>NUCLEOTIDE SEQUENCE [LARGE SCALE GENOMIC DNA]</scope>
    <source>
        <strain evidence="2 3">STM7296</strain>
    </source>
</reference>
<feature type="region of interest" description="Disordered" evidence="1">
    <location>
        <begin position="102"/>
        <end position="122"/>
    </location>
</feature>
<proteinExistence type="predicted"/>
<evidence type="ECO:0000256" key="1">
    <source>
        <dbReference type="SAM" id="MobiDB-lite"/>
    </source>
</evidence>
<keyword evidence="3" id="KW-1185">Reference proteome</keyword>
<dbReference type="Proteomes" id="UP000187012">
    <property type="component" value="Unassembled WGS sequence"/>
</dbReference>
<accession>A0A1N7SLT1</accession>
<feature type="compositionally biased region" description="Low complexity" evidence="1">
    <location>
        <begin position="69"/>
        <end position="80"/>
    </location>
</feature>
<organism evidence="2 3">
    <name type="scientific">Paraburkholderia ribeironis</name>
    <dbReference type="NCBI Taxonomy" id="1247936"/>
    <lineage>
        <taxon>Bacteria</taxon>
        <taxon>Pseudomonadati</taxon>
        <taxon>Pseudomonadota</taxon>
        <taxon>Betaproteobacteria</taxon>
        <taxon>Burkholderiales</taxon>
        <taxon>Burkholderiaceae</taxon>
        <taxon>Paraburkholderia</taxon>
    </lineage>
</organism>
<feature type="region of interest" description="Disordered" evidence="1">
    <location>
        <begin position="46"/>
        <end position="86"/>
    </location>
</feature>
<evidence type="ECO:0008006" key="4">
    <source>
        <dbReference type="Google" id="ProtNLM"/>
    </source>
</evidence>
<gene>
    <name evidence="2" type="ORF">BN2475_990005</name>
</gene>
<dbReference type="AlphaFoldDB" id="A0A1N7SLT1"/>